<reference evidence="1 2" key="1">
    <citation type="journal article" date="2018" name="Front. Microbiol.">
        <title>Novel Insights Into Bacterial Dimethylsulfoniopropionate Catabolism in the East China Sea.</title>
        <authorList>
            <person name="Liu J."/>
            <person name="Liu J."/>
            <person name="Zhang S.H."/>
            <person name="Liang J."/>
            <person name="Lin H."/>
            <person name="Song D."/>
            <person name="Yang G.P."/>
            <person name="Todd J.D."/>
            <person name="Zhang X.H."/>
        </authorList>
    </citation>
    <scope>NUCLEOTIDE SEQUENCE [LARGE SCALE GENOMIC DNA]</scope>
    <source>
        <strain evidence="1 2">ZYFD042</strain>
    </source>
</reference>
<dbReference type="EMBL" id="RBZY01000016">
    <property type="protein sequence ID" value="RWR20368.1"/>
    <property type="molecule type" value="Genomic_DNA"/>
</dbReference>
<name>A0A443JIJ1_9MICO</name>
<gene>
    <name evidence="1" type="ORF">D8Y23_05980</name>
</gene>
<protein>
    <submittedName>
        <fullName evidence="1">Uncharacterized protein</fullName>
    </submittedName>
</protein>
<sequence>MADDASPTRRADPTRRAVLTAAAWTAPVIASTFVPAIAQSATAVPISKLRIGDDWKVLNGSKYDPATNSTRGPLAIYASAHYDQNVTWWPTRDPEPALVQYTLQVVPPSPAEPTTLSGSLSIALGGYAQQLNWYPGENVYPLATGTYTVTFTIYGSGGTASEVESIVLT</sequence>
<dbReference type="InterPro" id="IPR006311">
    <property type="entry name" value="TAT_signal"/>
</dbReference>
<dbReference type="Proteomes" id="UP000285970">
    <property type="component" value="Unassembled WGS sequence"/>
</dbReference>
<evidence type="ECO:0000313" key="2">
    <source>
        <dbReference type="Proteomes" id="UP000285970"/>
    </source>
</evidence>
<organism evidence="1 2">
    <name type="scientific">Microbacterium enclense</name>
    <dbReference type="NCBI Taxonomy" id="993073"/>
    <lineage>
        <taxon>Bacteria</taxon>
        <taxon>Bacillati</taxon>
        <taxon>Actinomycetota</taxon>
        <taxon>Actinomycetes</taxon>
        <taxon>Micrococcales</taxon>
        <taxon>Microbacteriaceae</taxon>
        <taxon>Microbacterium</taxon>
    </lineage>
</organism>
<dbReference type="AlphaFoldDB" id="A0A443JIJ1"/>
<accession>A0A443JIJ1</accession>
<dbReference type="RefSeq" id="WP_128217246.1">
    <property type="nucleotide sequence ID" value="NZ_RBZY01000016.1"/>
</dbReference>
<evidence type="ECO:0000313" key="1">
    <source>
        <dbReference type="EMBL" id="RWR20368.1"/>
    </source>
</evidence>
<proteinExistence type="predicted"/>
<dbReference type="PROSITE" id="PS51318">
    <property type="entry name" value="TAT"/>
    <property type="match status" value="1"/>
</dbReference>
<dbReference type="OrthoDB" id="5063777at2"/>
<comment type="caution">
    <text evidence="1">The sequence shown here is derived from an EMBL/GenBank/DDBJ whole genome shotgun (WGS) entry which is preliminary data.</text>
</comment>